<gene>
    <name evidence="1" type="ORF">G2W53_014221</name>
</gene>
<evidence type="ECO:0000313" key="2">
    <source>
        <dbReference type="Proteomes" id="UP000634136"/>
    </source>
</evidence>
<reference evidence="1" key="1">
    <citation type="submission" date="2020-09" db="EMBL/GenBank/DDBJ databases">
        <title>Genome-Enabled Discovery of Anthraquinone Biosynthesis in Senna tora.</title>
        <authorList>
            <person name="Kang S.-H."/>
            <person name="Pandey R.P."/>
            <person name="Lee C.-M."/>
            <person name="Sim J.-S."/>
            <person name="Jeong J.-T."/>
            <person name="Choi B.-S."/>
            <person name="Jung M."/>
            <person name="Ginzburg D."/>
            <person name="Zhao K."/>
            <person name="Won S.Y."/>
            <person name="Oh T.-J."/>
            <person name="Yu Y."/>
            <person name="Kim N.-H."/>
            <person name="Lee O.R."/>
            <person name="Lee T.-H."/>
            <person name="Bashyal P."/>
            <person name="Kim T.-S."/>
            <person name="Lee W.-H."/>
            <person name="Kawkins C."/>
            <person name="Kim C.-K."/>
            <person name="Kim J.S."/>
            <person name="Ahn B.O."/>
            <person name="Rhee S.Y."/>
            <person name="Sohng J.K."/>
        </authorList>
    </citation>
    <scope>NUCLEOTIDE SEQUENCE</scope>
    <source>
        <tissue evidence="1">Leaf</tissue>
    </source>
</reference>
<comment type="caution">
    <text evidence="1">The sequence shown here is derived from an EMBL/GenBank/DDBJ whole genome shotgun (WGS) entry which is preliminary data.</text>
</comment>
<proteinExistence type="predicted"/>
<accession>A0A834WT44</accession>
<dbReference type="AlphaFoldDB" id="A0A834WT44"/>
<protein>
    <submittedName>
        <fullName evidence="1">Uncharacterized protein</fullName>
    </submittedName>
</protein>
<sequence>MAPFYKATALRGQKGLRPLFCKVVASFSKMATAPEKAVKQLQIRVLQMGPRPLTRKYKGFHLSVLCHGLCLAAASEGKMENFNS</sequence>
<organism evidence="1 2">
    <name type="scientific">Senna tora</name>
    <dbReference type="NCBI Taxonomy" id="362788"/>
    <lineage>
        <taxon>Eukaryota</taxon>
        <taxon>Viridiplantae</taxon>
        <taxon>Streptophyta</taxon>
        <taxon>Embryophyta</taxon>
        <taxon>Tracheophyta</taxon>
        <taxon>Spermatophyta</taxon>
        <taxon>Magnoliopsida</taxon>
        <taxon>eudicotyledons</taxon>
        <taxon>Gunneridae</taxon>
        <taxon>Pentapetalae</taxon>
        <taxon>rosids</taxon>
        <taxon>fabids</taxon>
        <taxon>Fabales</taxon>
        <taxon>Fabaceae</taxon>
        <taxon>Caesalpinioideae</taxon>
        <taxon>Cassia clade</taxon>
        <taxon>Senna</taxon>
    </lineage>
</organism>
<dbReference type="Proteomes" id="UP000634136">
    <property type="component" value="Unassembled WGS sequence"/>
</dbReference>
<dbReference type="EMBL" id="JAAIUW010000005">
    <property type="protein sequence ID" value="KAF7831888.1"/>
    <property type="molecule type" value="Genomic_DNA"/>
</dbReference>
<keyword evidence="2" id="KW-1185">Reference proteome</keyword>
<evidence type="ECO:0000313" key="1">
    <source>
        <dbReference type="EMBL" id="KAF7831888.1"/>
    </source>
</evidence>
<name>A0A834WT44_9FABA</name>